<dbReference type="CTD" id="565465"/>
<evidence type="ECO:0000256" key="9">
    <source>
        <dbReference type="ARBA" id="ARBA00023180"/>
    </source>
</evidence>
<feature type="transmembrane region" description="Helical" evidence="11">
    <location>
        <begin position="932"/>
        <end position="956"/>
    </location>
</feature>
<evidence type="ECO:0000256" key="11">
    <source>
        <dbReference type="SAM" id="Phobius"/>
    </source>
</evidence>
<dbReference type="SUPFAM" id="SSF81321">
    <property type="entry name" value="Family A G protein-coupled receptor-like"/>
    <property type="match status" value="1"/>
</dbReference>
<feature type="transmembrane region" description="Helical" evidence="11">
    <location>
        <begin position="734"/>
        <end position="757"/>
    </location>
</feature>
<dbReference type="Pfam" id="PF00002">
    <property type="entry name" value="7tm_2"/>
    <property type="match status" value="1"/>
</dbReference>
<dbReference type="PANTHER" id="PTHR45813:SF2">
    <property type="entry name" value="ADHESION G-PROTEIN COUPLED RECEPTOR F3"/>
    <property type="match status" value="1"/>
</dbReference>
<evidence type="ECO:0000313" key="16">
    <source>
        <dbReference type="RefSeq" id="XP_008302533.1"/>
    </source>
</evidence>
<feature type="transmembrane region" description="Helical" evidence="11">
    <location>
        <begin position="962"/>
        <end position="988"/>
    </location>
</feature>
<keyword evidence="7" id="KW-1015">Disulfide bond</keyword>
<evidence type="ECO:0000256" key="4">
    <source>
        <dbReference type="ARBA" id="ARBA00022989"/>
    </source>
</evidence>
<dbReference type="InterPro" id="IPR017981">
    <property type="entry name" value="GPCR_2-like_7TM"/>
</dbReference>
<keyword evidence="8 16" id="KW-0675">Receptor</keyword>
<dbReference type="FunFam" id="1.20.1070.10:FF:000058">
    <property type="entry name" value="Adhesion G protein-coupled receptor F5"/>
    <property type="match status" value="1"/>
</dbReference>
<dbReference type="InterPro" id="IPR036445">
    <property type="entry name" value="GPCR_2_extracell_dom_sf"/>
</dbReference>
<dbReference type="GeneTree" id="ENSGT00940000161541"/>
<comment type="subcellular location">
    <subcellularLocation>
        <location evidence="1">Membrane</location>
        <topology evidence="1">Multi-pass membrane protein</topology>
    </subcellularLocation>
</comment>
<dbReference type="Pfam" id="PF01825">
    <property type="entry name" value="GPS"/>
    <property type="match status" value="1"/>
</dbReference>
<evidence type="ECO:0000259" key="13">
    <source>
        <dbReference type="PROSITE" id="PS50261"/>
    </source>
</evidence>
<dbReference type="InterPro" id="IPR051587">
    <property type="entry name" value="Adhesion_GPCR"/>
</dbReference>
<keyword evidence="10" id="KW-0807">Transducer</keyword>
<feature type="domain" description="GAIN-B" evidence="12">
    <location>
        <begin position="585"/>
        <end position="724"/>
    </location>
</feature>
<evidence type="ECO:0000259" key="12">
    <source>
        <dbReference type="PROSITE" id="PS50221"/>
    </source>
</evidence>
<dbReference type="InterPro" id="IPR046338">
    <property type="entry name" value="GAIN_dom_sf"/>
</dbReference>
<feature type="domain" description="G-protein coupled receptors family 2 profile 2" evidence="13">
    <location>
        <begin position="728"/>
        <end position="989"/>
    </location>
</feature>
<keyword evidence="6 11" id="KW-0472">Membrane</keyword>
<feature type="transmembrane region" description="Helical" evidence="11">
    <location>
        <begin position="807"/>
        <end position="831"/>
    </location>
</feature>
<evidence type="ECO:0000256" key="6">
    <source>
        <dbReference type="ARBA" id="ARBA00023136"/>
    </source>
</evidence>
<evidence type="ECO:0000256" key="3">
    <source>
        <dbReference type="ARBA" id="ARBA00022692"/>
    </source>
</evidence>
<dbReference type="GO" id="GO:0007189">
    <property type="term" value="P:adenylate cyclase-activating G protein-coupled receptor signaling pathway"/>
    <property type="evidence" value="ECO:0007669"/>
    <property type="project" value="TreeGrafter"/>
</dbReference>
<dbReference type="OrthoDB" id="10040049at2759"/>
<dbReference type="PROSITE" id="PS50221">
    <property type="entry name" value="GAIN_B"/>
    <property type="match status" value="1"/>
</dbReference>
<dbReference type="Gene3D" id="2.60.220.50">
    <property type="match status" value="1"/>
</dbReference>
<dbReference type="GO" id="GO:0016020">
    <property type="term" value="C:membrane"/>
    <property type="evidence" value="ECO:0007669"/>
    <property type="project" value="UniProtKB-SubCell"/>
</dbReference>
<evidence type="ECO:0000256" key="7">
    <source>
        <dbReference type="ARBA" id="ARBA00023157"/>
    </source>
</evidence>
<dbReference type="SMART" id="SM00303">
    <property type="entry name" value="GPS"/>
    <property type="match status" value="1"/>
</dbReference>
<dbReference type="GO" id="GO:0007166">
    <property type="term" value="P:cell surface receptor signaling pathway"/>
    <property type="evidence" value="ECO:0007669"/>
    <property type="project" value="InterPro"/>
</dbReference>
<dbReference type="InterPro" id="IPR000203">
    <property type="entry name" value="GPS"/>
</dbReference>
<dbReference type="AlphaFoldDB" id="A0A3B5APX9"/>
<evidence type="ECO:0000256" key="8">
    <source>
        <dbReference type="ARBA" id="ARBA00023170"/>
    </source>
</evidence>
<evidence type="ECO:0000313" key="15">
    <source>
        <dbReference type="Proteomes" id="UP000694891"/>
    </source>
</evidence>
<evidence type="ECO:0000256" key="2">
    <source>
        <dbReference type="ARBA" id="ARBA00007343"/>
    </source>
</evidence>
<dbReference type="Gene3D" id="4.10.1240.10">
    <property type="entry name" value="GPCR, family 2, extracellular hormone receptor domain"/>
    <property type="match status" value="1"/>
</dbReference>
<feature type="transmembrane region" description="Helical" evidence="11">
    <location>
        <begin position="890"/>
        <end position="912"/>
    </location>
</feature>
<dbReference type="Ensembl" id="ENSSPAT00000015843.1">
    <property type="protein sequence ID" value="ENSSPAP00000015592.1"/>
    <property type="gene ID" value="ENSSPAG00000011762.1"/>
</dbReference>
<dbReference type="Gene3D" id="1.20.1070.10">
    <property type="entry name" value="Rhodopsin 7-helix transmembrane proteins"/>
    <property type="match status" value="1"/>
</dbReference>
<dbReference type="InterPro" id="IPR000832">
    <property type="entry name" value="GPCR_2_secretin-like"/>
</dbReference>
<evidence type="ECO:0000256" key="10">
    <source>
        <dbReference type="ARBA" id="ARBA00023224"/>
    </source>
</evidence>
<gene>
    <name evidence="16" type="primary">LOC103374249</name>
</gene>
<comment type="similarity">
    <text evidence="2">Belongs to the G-protein coupled receptor 2 family. Adhesion G-protein coupled receptor (ADGR) subfamily.</text>
</comment>
<organism evidence="14">
    <name type="scientific">Stegastes partitus</name>
    <name type="common">bicolor damselfish</name>
    <dbReference type="NCBI Taxonomy" id="144197"/>
    <lineage>
        <taxon>Eukaryota</taxon>
        <taxon>Metazoa</taxon>
        <taxon>Chordata</taxon>
        <taxon>Craniata</taxon>
        <taxon>Vertebrata</taxon>
        <taxon>Euteleostomi</taxon>
        <taxon>Actinopterygii</taxon>
        <taxon>Neopterygii</taxon>
        <taxon>Teleostei</taxon>
        <taxon>Neoteleostei</taxon>
        <taxon>Acanthomorphata</taxon>
        <taxon>Ovalentaria</taxon>
        <taxon>Pomacentridae</taxon>
        <taxon>Stegastes</taxon>
    </lineage>
</organism>
<dbReference type="RefSeq" id="XP_008302533.1">
    <property type="nucleotide sequence ID" value="XM_008304311.1"/>
</dbReference>
<dbReference type="InterPro" id="IPR057244">
    <property type="entry name" value="GAIN_B"/>
</dbReference>
<evidence type="ECO:0000313" key="14">
    <source>
        <dbReference type="Ensembl" id="ENSSPAP00000015592.1"/>
    </source>
</evidence>
<dbReference type="PROSITE" id="PS50261">
    <property type="entry name" value="G_PROTEIN_RECEP_F2_4"/>
    <property type="match status" value="1"/>
</dbReference>
<sequence>MTRVTMHFRVFIFMAGAVFFHYQVLAGNIYIAELMVETNTTVEAETILSILSSTSDLQVNDADGAPHTVTLTSTELVAECLIIGIFSECNCSTGYIWNNPTCENYNCCRDTPCKANVSHLTPLCIAKVTVLINGSVELQTTWDAASTDKLVQAFEPLNGLEYVNLTGYRSTTTAEFEVAVSAKFPTTKLQKIVDGLKESLQAAIKVDTVGMVTMEAPNSTVCYLSEPELTCTFDEDVMSRGWSFKKPNEFFQLKDGSVVQLIPNCDTLDHKSCTAVKLRSVTSSWAGLYQCEFYSGSIVHMAKYELKVAQLPDVIILKSDPLTVQCKDTSKMDAKIIATIPKTTQHYEVWWSLNGDGVFPLQNETDDELLVYTFTAPVSCVKVPDAQYVNITFENMKGQTKTAKLDIPVIYAGKGFCDQEVLNGDVWPVTPAGQTLINRTCPEGRTGYRSRTCDMNRVWQEVFPSCVSEELVKVVTAADNFLKGMGATSEVAQSIFEGLKNSSTIDPDSSDSTADIAASINVLDTMSKASKNNALQEDIFPTFVEAASNLLNDSWSRVNDSIRHNMSSNYLLAVEDLVKNIETNGTKEFISENLDVKFCTSDDCNMSVFDIGVDLEKSSGILKTVAVKNLVEKLKNNFKETQRTDLILSATLENSNNSEIKIKMDFPVKNEGPKRRFHCVFWDVKKHEWSEKGCLVSSSDRGQILCTCNHLTAFSVLMAKGDISSEALDMITNVGLAVSIFSLLLFLTIEFVVWSAVVKSNLSHFRHTAIVNIAVFLLLANCSFLASSSPESLSDTTCFVLTVCKHLFFLAMFTWMLCMSVMLVHQLIFVFSPLRKRVFMFLSSILGYVVPILIVGSSYVYCKYTFKDYYNRKTCWLVFERLLEGSMHAFLIPVGCIVLTNLFSMVVVIVTLVRSSATDSSKADDKDTAKGILKVVLVLTPIFGVTWIIGFFQLMLDETDPMYMVAIYSFTILNSFQGLFLLITGCFAEQKVREEFIKVITGKSKGGDTSKNLTSTTYTKDK</sequence>
<evidence type="ECO:0000256" key="1">
    <source>
        <dbReference type="ARBA" id="ARBA00004141"/>
    </source>
</evidence>
<dbReference type="STRING" id="144197.ENSSPAP00000015592"/>
<evidence type="ECO:0000256" key="5">
    <source>
        <dbReference type="ARBA" id="ARBA00023040"/>
    </source>
</evidence>
<reference evidence="14" key="1">
    <citation type="submission" date="2023-09" db="UniProtKB">
        <authorList>
            <consortium name="Ensembl"/>
        </authorList>
    </citation>
    <scope>IDENTIFICATION</scope>
</reference>
<feature type="transmembrane region" description="Helical" evidence="11">
    <location>
        <begin position="769"/>
        <end position="787"/>
    </location>
</feature>
<dbReference type="PRINTS" id="PR00249">
    <property type="entry name" value="GPCRSECRETIN"/>
</dbReference>
<dbReference type="GO" id="GO:0004930">
    <property type="term" value="F:G protein-coupled receptor activity"/>
    <property type="evidence" value="ECO:0007669"/>
    <property type="project" value="UniProtKB-KW"/>
</dbReference>
<keyword evidence="4 11" id="KW-1133">Transmembrane helix</keyword>
<keyword evidence="5" id="KW-0297">G-protein coupled receptor</keyword>
<keyword evidence="9" id="KW-0325">Glycoprotein</keyword>
<name>A0A3B5APX9_9TELE</name>
<dbReference type="Proteomes" id="UP000694891">
    <property type="component" value="Unplaced"/>
</dbReference>
<dbReference type="PANTHER" id="PTHR45813">
    <property type="entry name" value="IG-LIKE DOMAIN-CONTAINING PROTEIN"/>
    <property type="match status" value="1"/>
</dbReference>
<protein>
    <submittedName>
        <fullName evidence="14 16">Probable G-protein coupled receptor 115</fullName>
    </submittedName>
</protein>
<feature type="transmembrane region" description="Helical" evidence="11">
    <location>
        <begin position="838"/>
        <end position="861"/>
    </location>
</feature>
<accession>A0A3B5APX9</accession>
<keyword evidence="15" id="KW-1185">Reference proteome</keyword>
<reference evidence="16" key="2">
    <citation type="submission" date="2025-04" db="UniProtKB">
        <authorList>
            <consortium name="RefSeq"/>
        </authorList>
    </citation>
    <scope>IDENTIFICATION</scope>
</reference>
<proteinExistence type="inferred from homology"/>
<keyword evidence="3 11" id="KW-0812">Transmembrane</keyword>